<dbReference type="GO" id="GO:0043176">
    <property type="term" value="F:amine binding"/>
    <property type="evidence" value="ECO:0007669"/>
    <property type="project" value="InterPro"/>
</dbReference>
<dbReference type="AlphaFoldDB" id="A0A131XPW2"/>
<proteinExistence type="evidence at transcript level"/>
<sequence>ILFVLLPFGVRGDSADTCSAGEGAPSIASYFQEYPKAEKLISQAGSLHCLVYHSDSTNKDIAVEMPCLCARVSFRGMPQSVSSLYQYSPNETTLLSGISSASTKSTDKAYKEHNEIIVQWVTDGKVHKETIRILYADYRSCAVLKSAFLGTMLWVQVDLLTKEDQMPYLCTLTYELDAKDNRRMVYNWKECPGRKSYTQNIHRPNENLRNRK</sequence>
<dbReference type="InterPro" id="IPR012674">
    <property type="entry name" value="Calycin"/>
</dbReference>
<dbReference type="Gene3D" id="2.40.128.20">
    <property type="match status" value="1"/>
</dbReference>
<reference evidence="1" key="1">
    <citation type="journal article" date="2017" name="Ticks Tick Borne Dis.">
        <title>An insight into the sialome of Hyalomma excavatum.</title>
        <authorList>
            <person name="Ribeiro J.M."/>
            <person name="Slovak M."/>
            <person name="Francischetti I.M."/>
        </authorList>
    </citation>
    <scope>NUCLEOTIDE SEQUENCE</scope>
    <source>
        <strain evidence="1">Samish</strain>
        <tissue evidence="1">Salivary glands</tissue>
    </source>
</reference>
<dbReference type="EMBL" id="GEFH01000179">
    <property type="protein sequence ID" value="JAP68402.1"/>
    <property type="molecule type" value="mRNA"/>
</dbReference>
<dbReference type="GO" id="GO:0030682">
    <property type="term" value="P:symbiont-mediated perturbation of host defenses"/>
    <property type="evidence" value="ECO:0007669"/>
    <property type="project" value="InterPro"/>
</dbReference>
<name>A0A131XPW2_9ACAR</name>
<protein>
    <submittedName>
        <fullName evidence="1">Putative salivary lipocalin lipocalin</fullName>
    </submittedName>
</protein>
<evidence type="ECO:0000313" key="1">
    <source>
        <dbReference type="EMBL" id="JAP68402.1"/>
    </source>
</evidence>
<dbReference type="Pfam" id="PF02098">
    <property type="entry name" value="His_binding"/>
    <property type="match status" value="1"/>
</dbReference>
<dbReference type="InterPro" id="IPR002970">
    <property type="entry name" value="Tick_his-bd"/>
</dbReference>
<accession>A0A131XPW2</accession>
<feature type="non-terminal residue" evidence="1">
    <location>
        <position position="1"/>
    </location>
</feature>
<organism evidence="1">
    <name type="scientific">Hyalomma excavatum</name>
    <dbReference type="NCBI Taxonomy" id="257692"/>
    <lineage>
        <taxon>Eukaryota</taxon>
        <taxon>Metazoa</taxon>
        <taxon>Ecdysozoa</taxon>
        <taxon>Arthropoda</taxon>
        <taxon>Chelicerata</taxon>
        <taxon>Arachnida</taxon>
        <taxon>Acari</taxon>
        <taxon>Parasitiformes</taxon>
        <taxon>Ixodida</taxon>
        <taxon>Ixodoidea</taxon>
        <taxon>Ixodidae</taxon>
        <taxon>Hyalomminae</taxon>
        <taxon>Hyalomma</taxon>
    </lineage>
</organism>